<evidence type="ECO:0000256" key="3">
    <source>
        <dbReference type="SAM" id="SignalP"/>
    </source>
</evidence>
<dbReference type="CDD" id="cd05471">
    <property type="entry name" value="pepsin_like"/>
    <property type="match status" value="1"/>
</dbReference>
<reference evidence="6" key="2">
    <citation type="submission" date="2015-01" db="EMBL/GenBank/DDBJ databases">
        <title>Evolutionary Origins and Diversification of the Mycorrhizal Mutualists.</title>
        <authorList>
            <consortium name="DOE Joint Genome Institute"/>
            <consortium name="Mycorrhizal Genomics Consortium"/>
            <person name="Kohler A."/>
            <person name="Kuo A."/>
            <person name="Nagy L.G."/>
            <person name="Floudas D."/>
            <person name="Copeland A."/>
            <person name="Barry K.W."/>
            <person name="Cichocki N."/>
            <person name="Veneault-Fourrey C."/>
            <person name="LaButti K."/>
            <person name="Lindquist E.A."/>
            <person name="Lipzen A."/>
            <person name="Lundell T."/>
            <person name="Morin E."/>
            <person name="Murat C."/>
            <person name="Riley R."/>
            <person name="Ohm R."/>
            <person name="Sun H."/>
            <person name="Tunlid A."/>
            <person name="Henrissat B."/>
            <person name="Grigoriev I.V."/>
            <person name="Hibbett D.S."/>
            <person name="Martin F."/>
        </authorList>
    </citation>
    <scope>NUCLEOTIDE SEQUENCE [LARGE SCALE GENOMIC DNA]</scope>
    <source>
        <strain evidence="6">F 1598</strain>
    </source>
</reference>
<dbReference type="InParanoid" id="A0A0C3AZZ0"/>
<protein>
    <recommendedName>
        <fullName evidence="4">Peptidase A1 domain-containing protein</fullName>
    </recommendedName>
</protein>
<dbReference type="SUPFAM" id="SSF50630">
    <property type="entry name" value="Acid proteases"/>
    <property type="match status" value="1"/>
</dbReference>
<organism evidence="5 6">
    <name type="scientific">Piloderma croceum (strain F 1598)</name>
    <dbReference type="NCBI Taxonomy" id="765440"/>
    <lineage>
        <taxon>Eukaryota</taxon>
        <taxon>Fungi</taxon>
        <taxon>Dikarya</taxon>
        <taxon>Basidiomycota</taxon>
        <taxon>Agaricomycotina</taxon>
        <taxon>Agaricomycetes</taxon>
        <taxon>Agaricomycetidae</taxon>
        <taxon>Atheliales</taxon>
        <taxon>Atheliaceae</taxon>
        <taxon>Piloderma</taxon>
    </lineage>
</organism>
<evidence type="ECO:0000313" key="5">
    <source>
        <dbReference type="EMBL" id="KIM79548.1"/>
    </source>
</evidence>
<gene>
    <name evidence="5" type="ORF">PILCRDRAFT_823468</name>
</gene>
<dbReference type="InterPro" id="IPR033121">
    <property type="entry name" value="PEPTIDASE_A1"/>
</dbReference>
<dbReference type="EMBL" id="KN833009">
    <property type="protein sequence ID" value="KIM79548.1"/>
    <property type="molecule type" value="Genomic_DNA"/>
</dbReference>
<feature type="domain" description="Peptidase A1" evidence="4">
    <location>
        <begin position="42"/>
        <end position="367"/>
    </location>
</feature>
<feature type="signal peptide" evidence="3">
    <location>
        <begin position="1"/>
        <end position="16"/>
    </location>
</feature>
<accession>A0A0C3AZZ0</accession>
<sequence length="453" mass="48751">MAFVTFVICIAGPLLAAASGSWISVPISGQANLTDATETYFNYAPIMVGTPPQVVDMTINTYSSLLAAFAEDCTLCAGSTFFDQSQSSTFGSSNRTWSASSSQLTGSYFEDSVGFGNSLTVDKANFVLIENMALNMTPHLLNGNLGLFVDNSNSTEESLSYFSQLWNTGKLLNPVIGMRFYPENPKLTIGALDPADYEGEINWVQMETPNESWDLLNLFKIDGFKGYNGSFFPFGSTDTLTAINSVYNNIGIPNNFPYLFNDDYTGPITGGKHLMADSPDFAYQCNETIPYVAVTTVINGVDYQIDSTWNLLHPPSGEAFEGGCLVGLQNITEGREPTIVLGLAFLRSVYVAYRFPTDNCPGYYGFAFPSGANRTQAQIAQKPTSTPSSSSQCLSLTAPTSTPTFSAGSATSASGLSSQTYEVYGRPGAAQVPLIGVNDLPKGVWDQPQPEPE</sequence>
<dbReference type="InterPro" id="IPR021109">
    <property type="entry name" value="Peptidase_aspartic_dom_sf"/>
</dbReference>
<dbReference type="GO" id="GO:0006508">
    <property type="term" value="P:proteolysis"/>
    <property type="evidence" value="ECO:0007669"/>
    <property type="project" value="InterPro"/>
</dbReference>
<dbReference type="PANTHER" id="PTHR47966:SF6">
    <property type="entry name" value="PEPTIDASE A1 DOMAIN-CONTAINING PROTEIN"/>
    <property type="match status" value="1"/>
</dbReference>
<dbReference type="PROSITE" id="PS51767">
    <property type="entry name" value="PEPTIDASE_A1"/>
    <property type="match status" value="1"/>
</dbReference>
<name>A0A0C3AZZ0_PILCF</name>
<dbReference type="OrthoDB" id="2747330at2759"/>
<evidence type="ECO:0000313" key="6">
    <source>
        <dbReference type="Proteomes" id="UP000054166"/>
    </source>
</evidence>
<dbReference type="InterPro" id="IPR001461">
    <property type="entry name" value="Aspartic_peptidase_A1"/>
</dbReference>
<feature type="chain" id="PRO_5002161308" description="Peptidase A1 domain-containing protein" evidence="3">
    <location>
        <begin position="17"/>
        <end position="453"/>
    </location>
</feature>
<dbReference type="InterPro" id="IPR034164">
    <property type="entry name" value="Pepsin-like_dom"/>
</dbReference>
<feature type="region of interest" description="Disordered" evidence="2">
    <location>
        <begin position="377"/>
        <end position="397"/>
    </location>
</feature>
<dbReference type="HOGENOM" id="CLU_043855_0_0_1"/>
<dbReference type="Proteomes" id="UP000054166">
    <property type="component" value="Unassembled WGS sequence"/>
</dbReference>
<evidence type="ECO:0000259" key="4">
    <source>
        <dbReference type="PROSITE" id="PS51767"/>
    </source>
</evidence>
<proteinExistence type="inferred from homology"/>
<dbReference type="Gene3D" id="2.40.70.10">
    <property type="entry name" value="Acid Proteases"/>
    <property type="match status" value="2"/>
</dbReference>
<reference evidence="5 6" key="1">
    <citation type="submission" date="2014-04" db="EMBL/GenBank/DDBJ databases">
        <authorList>
            <consortium name="DOE Joint Genome Institute"/>
            <person name="Kuo A."/>
            <person name="Tarkka M."/>
            <person name="Buscot F."/>
            <person name="Kohler A."/>
            <person name="Nagy L.G."/>
            <person name="Floudas D."/>
            <person name="Copeland A."/>
            <person name="Barry K.W."/>
            <person name="Cichocki N."/>
            <person name="Veneault-Fourrey C."/>
            <person name="LaButti K."/>
            <person name="Lindquist E.A."/>
            <person name="Lipzen A."/>
            <person name="Lundell T."/>
            <person name="Morin E."/>
            <person name="Murat C."/>
            <person name="Sun H."/>
            <person name="Tunlid A."/>
            <person name="Henrissat B."/>
            <person name="Grigoriev I.V."/>
            <person name="Hibbett D.S."/>
            <person name="Martin F."/>
            <person name="Nordberg H.P."/>
            <person name="Cantor M.N."/>
            <person name="Hua S.X."/>
        </authorList>
    </citation>
    <scope>NUCLEOTIDE SEQUENCE [LARGE SCALE GENOMIC DNA]</scope>
    <source>
        <strain evidence="5 6">F 1598</strain>
    </source>
</reference>
<dbReference type="GO" id="GO:0004190">
    <property type="term" value="F:aspartic-type endopeptidase activity"/>
    <property type="evidence" value="ECO:0007669"/>
    <property type="project" value="InterPro"/>
</dbReference>
<keyword evidence="6" id="KW-1185">Reference proteome</keyword>
<evidence type="ECO:0000256" key="1">
    <source>
        <dbReference type="ARBA" id="ARBA00007447"/>
    </source>
</evidence>
<dbReference type="Pfam" id="PF00026">
    <property type="entry name" value="Asp"/>
    <property type="match status" value="1"/>
</dbReference>
<keyword evidence="3" id="KW-0732">Signal</keyword>
<comment type="similarity">
    <text evidence="1">Belongs to the peptidase A1 family.</text>
</comment>
<dbReference type="PANTHER" id="PTHR47966">
    <property type="entry name" value="BETA-SITE APP-CLEAVING ENZYME, ISOFORM A-RELATED"/>
    <property type="match status" value="1"/>
</dbReference>
<feature type="compositionally biased region" description="Low complexity" evidence="2">
    <location>
        <begin position="383"/>
        <end position="397"/>
    </location>
</feature>
<dbReference type="AlphaFoldDB" id="A0A0C3AZZ0"/>
<evidence type="ECO:0000256" key="2">
    <source>
        <dbReference type="SAM" id="MobiDB-lite"/>
    </source>
</evidence>